<keyword evidence="2" id="KW-1185">Reference proteome</keyword>
<evidence type="ECO:0000313" key="1">
    <source>
        <dbReference type="EMBL" id="MBC9981216.1"/>
    </source>
</evidence>
<sequence length="66" mass="7265">MPDAETAALLRAVLDEVCAELAPFDMVTRERVAARLNDLVRSGPCSVDDLRQAGRDALIRVPTMWP</sequence>
<reference evidence="1 2" key="1">
    <citation type="journal article" date="2020" name="Arch. Microbiol.">
        <title>Bradyrhizobium campsiandrae sp. nov., a nitrogen-fixing bacterial strain isolated from a native leguminous tree from the Amazon adapted to flooded conditions.</title>
        <authorList>
            <person name="Cabral Michel D."/>
            <person name="Martins da Costa E."/>
            <person name="Azarias Guimaraes A."/>
            <person name="Soares de Carvalho T."/>
            <person name="Santos de Castro Caputo P."/>
            <person name="Willems A."/>
            <person name="de Souza Moreira F.M."/>
        </authorList>
    </citation>
    <scope>NUCLEOTIDE SEQUENCE [LARGE SCALE GENOMIC DNA]</scope>
    <source>
        <strain evidence="2">INPA 384B</strain>
    </source>
</reference>
<name>A0ABR7UCB2_9BRAD</name>
<gene>
    <name evidence="1" type="ORF">HA482_23720</name>
</gene>
<comment type="caution">
    <text evidence="1">The sequence shown here is derived from an EMBL/GenBank/DDBJ whole genome shotgun (WGS) entry which is preliminary data.</text>
</comment>
<dbReference type="Proteomes" id="UP000639516">
    <property type="component" value="Unassembled WGS sequence"/>
</dbReference>
<accession>A0ABR7UCB2</accession>
<dbReference type="RefSeq" id="WP_188100270.1">
    <property type="nucleotide sequence ID" value="NZ_JAANIH010000016.1"/>
</dbReference>
<organism evidence="1 2">
    <name type="scientific">Bradyrhizobium campsiandrae</name>
    <dbReference type="NCBI Taxonomy" id="1729892"/>
    <lineage>
        <taxon>Bacteria</taxon>
        <taxon>Pseudomonadati</taxon>
        <taxon>Pseudomonadota</taxon>
        <taxon>Alphaproteobacteria</taxon>
        <taxon>Hyphomicrobiales</taxon>
        <taxon>Nitrobacteraceae</taxon>
        <taxon>Bradyrhizobium</taxon>
    </lineage>
</organism>
<proteinExistence type="predicted"/>
<dbReference type="EMBL" id="JAATTO010000035">
    <property type="protein sequence ID" value="MBC9981216.1"/>
    <property type="molecule type" value="Genomic_DNA"/>
</dbReference>
<evidence type="ECO:0000313" key="2">
    <source>
        <dbReference type="Proteomes" id="UP000639516"/>
    </source>
</evidence>
<protein>
    <submittedName>
        <fullName evidence="1">Uncharacterized protein</fullName>
    </submittedName>
</protein>